<dbReference type="Pfam" id="PF04773">
    <property type="entry name" value="FecR"/>
    <property type="match status" value="1"/>
</dbReference>
<dbReference type="InterPro" id="IPR012373">
    <property type="entry name" value="Ferrdict_sens_TM"/>
</dbReference>
<feature type="non-terminal residue" evidence="3">
    <location>
        <position position="155"/>
    </location>
</feature>
<dbReference type="EMBL" id="JABBZE010001044">
    <property type="protein sequence ID" value="NMU93952.1"/>
    <property type="molecule type" value="Genomic_DNA"/>
</dbReference>
<feature type="domain" description="FecR protein" evidence="2">
    <location>
        <begin position="27"/>
        <end position="120"/>
    </location>
</feature>
<gene>
    <name evidence="3" type="ORF">HGQ98_32790</name>
</gene>
<dbReference type="GO" id="GO:0016989">
    <property type="term" value="F:sigma factor antagonist activity"/>
    <property type="evidence" value="ECO:0007669"/>
    <property type="project" value="TreeGrafter"/>
</dbReference>
<dbReference type="AlphaFoldDB" id="A0A848NSF2"/>
<dbReference type="Proteomes" id="UP000542405">
    <property type="component" value="Unassembled WGS sequence"/>
</dbReference>
<proteinExistence type="predicted"/>
<dbReference type="InterPro" id="IPR006860">
    <property type="entry name" value="FecR"/>
</dbReference>
<evidence type="ECO:0000313" key="3">
    <source>
        <dbReference type="EMBL" id="NMU93952.1"/>
    </source>
</evidence>
<comment type="caution">
    <text evidence="3">The sequence shown here is derived from an EMBL/GenBank/DDBJ whole genome shotgun (WGS) entry which is preliminary data.</text>
</comment>
<name>A0A848NSF2_9BURK</name>
<dbReference type="GO" id="GO:0016301">
    <property type="term" value="F:kinase activity"/>
    <property type="evidence" value="ECO:0007669"/>
    <property type="project" value="UniProtKB-KW"/>
</dbReference>
<feature type="compositionally biased region" description="Basic and acidic residues" evidence="1">
    <location>
        <begin position="146"/>
        <end position="155"/>
    </location>
</feature>
<protein>
    <submittedName>
        <fullName evidence="3">Histidine kinase</fullName>
    </submittedName>
</protein>
<sequence>MFARIGAGGGALWLCCDPQALWTGGARYQTAVGEQRQVTLSDGSALALNTGTNLYVQFTRQERRILLREGEIQVTTAPDPEGRGFKVVTRNGELVPLGTRFIVRDHADNGRQSLVAVQHGWPLYNSDAAHEGLGLEPGGRRLSTTKHTDRHGTLP</sequence>
<accession>A0A848NSF2</accession>
<dbReference type="PANTHER" id="PTHR30273:SF2">
    <property type="entry name" value="PROTEIN FECR"/>
    <property type="match status" value="1"/>
</dbReference>
<keyword evidence="3" id="KW-0418">Kinase</keyword>
<feature type="region of interest" description="Disordered" evidence="1">
    <location>
        <begin position="132"/>
        <end position="155"/>
    </location>
</feature>
<keyword evidence="3" id="KW-0808">Transferase</keyword>
<reference evidence="3 4" key="1">
    <citation type="submission" date="2020-04" db="EMBL/GenBank/DDBJ databases">
        <title>Achromobacter ruhlandii genome sequencing and assembly.</title>
        <authorList>
            <person name="Martins R.C.R."/>
            <person name="Perdigao-Neto L.V."/>
            <person name="Levin A.S.S."/>
            <person name="Costa S.F."/>
        </authorList>
    </citation>
    <scope>NUCLEOTIDE SEQUENCE [LARGE SCALE GENOMIC DNA]</scope>
    <source>
        <strain evidence="3 4">9035ralo</strain>
    </source>
</reference>
<evidence type="ECO:0000256" key="1">
    <source>
        <dbReference type="SAM" id="MobiDB-lite"/>
    </source>
</evidence>
<dbReference type="PANTHER" id="PTHR30273">
    <property type="entry name" value="PERIPLASMIC SIGNAL SENSOR AND SIGMA FACTOR ACTIVATOR FECR-RELATED"/>
    <property type="match status" value="1"/>
</dbReference>
<dbReference type="RefSeq" id="WP_169538282.1">
    <property type="nucleotide sequence ID" value="NZ_JABBZE010001044.1"/>
</dbReference>
<organism evidence="3 4">
    <name type="scientific">Achromobacter ruhlandii</name>
    <dbReference type="NCBI Taxonomy" id="72557"/>
    <lineage>
        <taxon>Bacteria</taxon>
        <taxon>Pseudomonadati</taxon>
        <taxon>Pseudomonadota</taxon>
        <taxon>Betaproteobacteria</taxon>
        <taxon>Burkholderiales</taxon>
        <taxon>Alcaligenaceae</taxon>
        <taxon>Achromobacter</taxon>
    </lineage>
</organism>
<dbReference type="Gene3D" id="2.60.120.1440">
    <property type="match status" value="1"/>
</dbReference>
<evidence type="ECO:0000259" key="2">
    <source>
        <dbReference type="Pfam" id="PF04773"/>
    </source>
</evidence>
<evidence type="ECO:0000313" key="4">
    <source>
        <dbReference type="Proteomes" id="UP000542405"/>
    </source>
</evidence>